<name>A0A6J4KEJ8_9BACT</name>
<accession>A0A6J4KEJ8</accession>
<evidence type="ECO:0000256" key="1">
    <source>
        <dbReference type="SAM" id="Phobius"/>
    </source>
</evidence>
<reference evidence="2" key="1">
    <citation type="submission" date="2020-02" db="EMBL/GenBank/DDBJ databases">
        <authorList>
            <person name="Meier V. D."/>
        </authorList>
    </citation>
    <scope>NUCLEOTIDE SEQUENCE</scope>
    <source>
        <strain evidence="2">AVDCRST_MAG68</strain>
    </source>
</reference>
<keyword evidence="1" id="KW-0812">Transmembrane</keyword>
<evidence type="ECO:0000313" key="2">
    <source>
        <dbReference type="EMBL" id="CAA9302623.1"/>
    </source>
</evidence>
<feature type="transmembrane region" description="Helical" evidence="1">
    <location>
        <begin position="21"/>
        <end position="42"/>
    </location>
</feature>
<proteinExistence type="predicted"/>
<organism evidence="2">
    <name type="scientific">uncultured Gemmatimonadota bacterium</name>
    <dbReference type="NCBI Taxonomy" id="203437"/>
    <lineage>
        <taxon>Bacteria</taxon>
        <taxon>Pseudomonadati</taxon>
        <taxon>Gemmatimonadota</taxon>
        <taxon>environmental samples</taxon>
    </lineage>
</organism>
<protein>
    <submittedName>
        <fullName evidence="2">Uncharacterized protein</fullName>
    </submittedName>
</protein>
<gene>
    <name evidence="2" type="ORF">AVDCRST_MAG68-586</name>
</gene>
<sequence>MQDDRSLDSTARPKKRRWLSGCLGCGGLGLLLLVGLGVLGAMGEDDAPAAVETRAFASSPGAAGGASFAPFSFDYPTDWEREEDPRDLVRVVRKEGGVVAEALRVGYFTSDADLGPMIEDSRRQLAAAFPKFQPVKTGPVTIGGRAGQQVTFSAETDAGEEIWGRLILLRGDDGRGLSLLMIATPAAKGVEGPAHVGEQGELPVVLRSFKMGQP</sequence>
<dbReference type="EMBL" id="CADCTW010000032">
    <property type="protein sequence ID" value="CAA9302623.1"/>
    <property type="molecule type" value="Genomic_DNA"/>
</dbReference>
<dbReference type="AlphaFoldDB" id="A0A6J4KEJ8"/>
<keyword evidence="1" id="KW-0472">Membrane</keyword>
<keyword evidence="1" id="KW-1133">Transmembrane helix</keyword>